<dbReference type="GO" id="GO:0004067">
    <property type="term" value="F:asparaginase activity"/>
    <property type="evidence" value="ECO:0007669"/>
    <property type="project" value="UniProtKB-EC"/>
</dbReference>
<reference evidence="6" key="2">
    <citation type="submission" date="2012-07" db="EMBL/GenBank/DDBJ databases">
        <title>Complete genome sequence of 'Candidatus Mycoplasma haemolamae'.</title>
        <authorList>
            <person name="Guimaraes A.M.S."/>
            <person name="Toth B."/>
            <person name="Santos A.P."/>
            <person name="Nascimento N.C."/>
            <person name="Sojka J.E."/>
            <person name="Messick J.B."/>
        </authorList>
    </citation>
    <scope>NUCLEOTIDE SEQUENCE [LARGE SCALE GENOMIC DNA]</scope>
    <source>
        <strain evidence="6">Purdue</strain>
    </source>
</reference>
<sequence length="204" mass="22333">MVLISPKIALLSLAGTGGTVGGGFGTYYVVTNHWPSGKRTVKGNEGSPLDNRGETVSENNSFEESSEPAPTVTASESDLSDPVVDDEDGTEEEPLQNVSGKIFFIGEEGSFGSRDTKDYRFEVDFSGSTDSLNNQLFEVIFDSKTEQRRARKLLDDLNGEILMELWGVEDIIPNLEKKSSDFTSVFGQSTFEELKTKLRNAVVT</sequence>
<evidence type="ECO:0000313" key="6">
    <source>
        <dbReference type="Proteomes" id="UP000006502"/>
    </source>
</evidence>
<gene>
    <name evidence="5" type="ordered locus">MHLP_02020</name>
</gene>
<dbReference type="STRING" id="1212765.MHLP_02020"/>
<protein>
    <recommendedName>
        <fullName evidence="2">asparaginase</fullName>
        <ecNumber evidence="2">3.5.1.1</ecNumber>
    </recommendedName>
</protein>
<evidence type="ECO:0000256" key="1">
    <source>
        <dbReference type="ARBA" id="ARBA00010518"/>
    </source>
</evidence>
<dbReference type="GO" id="GO:0006520">
    <property type="term" value="P:amino acid metabolic process"/>
    <property type="evidence" value="ECO:0007669"/>
    <property type="project" value="InterPro"/>
</dbReference>
<dbReference type="PROSITE" id="PS00144">
    <property type="entry name" value="ASN_GLN_ASE_1"/>
    <property type="match status" value="1"/>
</dbReference>
<dbReference type="InterPro" id="IPR020827">
    <property type="entry name" value="Asparaginase/glutaminase_AS1"/>
</dbReference>
<dbReference type="PATRIC" id="fig|1212765.3.peg.453"/>
<evidence type="ECO:0000313" key="5">
    <source>
        <dbReference type="EMBL" id="AFO51984.1"/>
    </source>
</evidence>
<accession>I7CJG4</accession>
<dbReference type="EC" id="3.5.1.1" evidence="2"/>
<comment type="similarity">
    <text evidence="1">Belongs to the asparaginase 1 family.</text>
</comment>
<feature type="compositionally biased region" description="Acidic residues" evidence="4">
    <location>
        <begin position="83"/>
        <end position="94"/>
    </location>
</feature>
<dbReference type="HOGENOM" id="CLU_105040_0_0_14"/>
<proteinExistence type="inferred from homology"/>
<dbReference type="KEGG" id="mhl:MHLP_02020"/>
<keyword evidence="6" id="KW-1185">Reference proteome</keyword>
<dbReference type="EMBL" id="CP003731">
    <property type="protein sequence ID" value="AFO51984.1"/>
    <property type="molecule type" value="Genomic_DNA"/>
</dbReference>
<name>I7CJG4_MYCHA</name>
<evidence type="ECO:0000256" key="4">
    <source>
        <dbReference type="SAM" id="MobiDB-lite"/>
    </source>
</evidence>
<organism evidence="5 6">
    <name type="scientific">Mycoplasma haematolamae (strain Purdue)</name>
    <dbReference type="NCBI Taxonomy" id="1212765"/>
    <lineage>
        <taxon>Bacteria</taxon>
        <taxon>Bacillati</taxon>
        <taxon>Mycoplasmatota</taxon>
        <taxon>Mollicutes</taxon>
        <taxon>Mycoplasmataceae</taxon>
        <taxon>Mycoplasma</taxon>
    </lineage>
</organism>
<evidence type="ECO:0000256" key="2">
    <source>
        <dbReference type="ARBA" id="ARBA00012920"/>
    </source>
</evidence>
<evidence type="ECO:0000256" key="3">
    <source>
        <dbReference type="PROSITE-ProRule" id="PRU10099"/>
    </source>
</evidence>
<dbReference type="Proteomes" id="UP000006502">
    <property type="component" value="Chromosome"/>
</dbReference>
<feature type="region of interest" description="Disordered" evidence="4">
    <location>
        <begin position="37"/>
        <end position="95"/>
    </location>
</feature>
<feature type="active site" evidence="3">
    <location>
        <position position="19"/>
    </location>
</feature>
<dbReference type="AlphaFoldDB" id="I7CJG4"/>
<reference evidence="5 6" key="1">
    <citation type="journal article" date="2012" name="J. Bacteriol.">
        <title>Genome Sequence of "Candidatus Mycoplasma haemolamae" Strain Purdue, a Red Blood Cell Pathogen of Alpacas (Vicugna pacos) and Llamas (Lama glama).</title>
        <authorList>
            <person name="Guimaraes A.M."/>
            <person name="Toth B."/>
            <person name="Santos A.P."/>
            <person name="do Nascimento N.C."/>
            <person name="Kritchevsky J.E."/>
            <person name="Messick J.B."/>
        </authorList>
    </citation>
    <scope>NUCLEOTIDE SEQUENCE [LARGE SCALE GENOMIC DNA]</scope>
    <source>
        <strain evidence="5 6">Purdue</strain>
    </source>
</reference>